<evidence type="ECO:0000313" key="4">
    <source>
        <dbReference type="Proteomes" id="UP001642409"/>
    </source>
</evidence>
<dbReference type="EMBL" id="CATOUU010000380">
    <property type="protein sequence ID" value="CAI9927221.1"/>
    <property type="molecule type" value="Genomic_DNA"/>
</dbReference>
<organism evidence="2">
    <name type="scientific">Hexamita inflata</name>
    <dbReference type="NCBI Taxonomy" id="28002"/>
    <lineage>
        <taxon>Eukaryota</taxon>
        <taxon>Metamonada</taxon>
        <taxon>Diplomonadida</taxon>
        <taxon>Hexamitidae</taxon>
        <taxon>Hexamitinae</taxon>
        <taxon>Hexamita</taxon>
    </lineage>
</organism>
<evidence type="ECO:0000313" key="2">
    <source>
        <dbReference type="EMBL" id="CAI9927221.1"/>
    </source>
</evidence>
<comment type="caution">
    <text evidence="2">The sequence shown here is derived from an EMBL/GenBank/DDBJ whole genome shotgun (WGS) entry which is preliminary data.</text>
</comment>
<reference evidence="2" key="1">
    <citation type="submission" date="2023-06" db="EMBL/GenBank/DDBJ databases">
        <authorList>
            <person name="Kurt Z."/>
        </authorList>
    </citation>
    <scope>NUCLEOTIDE SEQUENCE</scope>
</reference>
<evidence type="ECO:0000256" key="1">
    <source>
        <dbReference type="SAM" id="MobiDB-lite"/>
    </source>
</evidence>
<gene>
    <name evidence="2" type="ORF">HINF_LOCUS14866</name>
    <name evidence="3" type="ORF">HINF_LOCUS1778</name>
</gene>
<sequence>MYTIIILETQHKTNTKSPQKETQKKNEEKQPVFENPVKLQPKDGQNEQKRQLTQNRKQSQSQRKPRSRSKQKNIKQIINIYIIQNNIRNCSSKIIEIRKISTQLRYHQQYTPKLGICKNKNIQKYIYVKEPRNLIKLMNQCIKGNHHQAMPIQRINLPCKPKEITSKTKLRTCFQKVSQRIR</sequence>
<proteinExistence type="predicted"/>
<accession>A0AA86TSP8</accession>
<name>A0AA86TSP8_9EUKA</name>
<keyword evidence="4" id="KW-1185">Reference proteome</keyword>
<feature type="compositionally biased region" description="Basic residues" evidence="1">
    <location>
        <begin position="63"/>
        <end position="72"/>
    </location>
</feature>
<reference evidence="3 4" key="2">
    <citation type="submission" date="2024-07" db="EMBL/GenBank/DDBJ databases">
        <authorList>
            <person name="Akdeniz Z."/>
        </authorList>
    </citation>
    <scope>NUCLEOTIDE SEQUENCE [LARGE SCALE GENOMIC DNA]</scope>
</reference>
<dbReference type="Proteomes" id="UP001642409">
    <property type="component" value="Unassembled WGS sequence"/>
</dbReference>
<feature type="region of interest" description="Disordered" evidence="1">
    <location>
        <begin position="7"/>
        <end position="72"/>
    </location>
</feature>
<feature type="compositionally biased region" description="Basic and acidic residues" evidence="1">
    <location>
        <begin position="40"/>
        <end position="50"/>
    </location>
</feature>
<protein>
    <submittedName>
        <fullName evidence="3">Hypothetical_protein</fullName>
    </submittedName>
</protein>
<evidence type="ECO:0000313" key="3">
    <source>
        <dbReference type="EMBL" id="CAL5972184.1"/>
    </source>
</evidence>
<dbReference type="EMBL" id="CAXDID020000003">
    <property type="protein sequence ID" value="CAL5972184.1"/>
    <property type="molecule type" value="Genomic_DNA"/>
</dbReference>
<feature type="compositionally biased region" description="Basic and acidic residues" evidence="1">
    <location>
        <begin position="18"/>
        <end position="31"/>
    </location>
</feature>
<dbReference type="AlphaFoldDB" id="A0AA86TSP8"/>